<keyword evidence="4" id="KW-1185">Reference proteome</keyword>
<evidence type="ECO:0000313" key="4">
    <source>
        <dbReference type="Proteomes" id="UP001141629"/>
    </source>
</evidence>
<reference evidence="3" key="2">
    <citation type="journal article" date="2022" name="BMC Genomics">
        <title>Comparative genome analysis of mycobacteria focusing on tRNA and non-coding RNA.</title>
        <authorList>
            <person name="Behra P.R.K."/>
            <person name="Pettersson B.M.F."/>
            <person name="Ramesh M."/>
            <person name="Das S."/>
            <person name="Dasgupta S."/>
            <person name="Kirsebom L.A."/>
        </authorList>
    </citation>
    <scope>NUCLEOTIDE SEQUENCE</scope>
    <source>
        <strain evidence="3">DSM 44838</strain>
    </source>
</reference>
<dbReference type="PANTHER" id="PTHR24321:SF8">
    <property type="entry name" value="ESTRADIOL 17-BETA-DEHYDROGENASE 8-RELATED"/>
    <property type="match status" value="1"/>
</dbReference>
<sequence>MQRRTHLRVTTIGGRAVSRRHFSTGPLADLSTDDFVDVLRAEVVGLFNVAKSTVPALRSGGGGSVVAVVASSTTRTVPTNTMSAVPKSAVAMMIRQMATEEGRNDIRANAVGPGIIDGGMVDTACEHRQ</sequence>
<comment type="similarity">
    <text evidence="1">Belongs to the short-chain dehydrogenases/reductases (SDR) family.</text>
</comment>
<dbReference type="PANTHER" id="PTHR24321">
    <property type="entry name" value="DEHYDROGENASES, SHORT CHAIN"/>
    <property type="match status" value="1"/>
</dbReference>
<keyword evidence="2" id="KW-0560">Oxidoreductase</keyword>
<evidence type="ECO:0000256" key="2">
    <source>
        <dbReference type="ARBA" id="ARBA00023002"/>
    </source>
</evidence>
<dbReference type="GO" id="GO:0016491">
    <property type="term" value="F:oxidoreductase activity"/>
    <property type="evidence" value="ECO:0007669"/>
    <property type="project" value="UniProtKB-KW"/>
</dbReference>
<protein>
    <submittedName>
        <fullName evidence="3">SDR family oxidoreductase</fullName>
    </submittedName>
</protein>
<comment type="caution">
    <text evidence="3">The sequence shown here is derived from an EMBL/GenBank/DDBJ whole genome shotgun (WGS) entry which is preliminary data.</text>
</comment>
<dbReference type="InterPro" id="IPR002347">
    <property type="entry name" value="SDR_fam"/>
</dbReference>
<dbReference type="InterPro" id="IPR036291">
    <property type="entry name" value="NAD(P)-bd_dom_sf"/>
</dbReference>
<dbReference type="AlphaFoldDB" id="A0A9X2YZW3"/>
<evidence type="ECO:0000313" key="3">
    <source>
        <dbReference type="EMBL" id="MCV7420491.1"/>
    </source>
</evidence>
<proteinExistence type="inferred from homology"/>
<dbReference type="Proteomes" id="UP001141629">
    <property type="component" value="Unassembled WGS sequence"/>
</dbReference>
<accession>A0A9X2YZW3</accession>
<name>A0A9X2YZW3_9MYCO</name>
<organism evidence="3 4">
    <name type="scientific">Mycobacterium yunnanensis</name>
    <dbReference type="NCBI Taxonomy" id="368477"/>
    <lineage>
        <taxon>Bacteria</taxon>
        <taxon>Bacillati</taxon>
        <taxon>Actinomycetota</taxon>
        <taxon>Actinomycetes</taxon>
        <taxon>Mycobacteriales</taxon>
        <taxon>Mycobacteriaceae</taxon>
        <taxon>Mycobacterium</taxon>
    </lineage>
</organism>
<dbReference type="PRINTS" id="PR00081">
    <property type="entry name" value="GDHRDH"/>
</dbReference>
<dbReference type="Gene3D" id="3.40.50.720">
    <property type="entry name" value="NAD(P)-binding Rossmann-like Domain"/>
    <property type="match status" value="1"/>
</dbReference>
<gene>
    <name evidence="3" type="ORF">H7K45_08060</name>
</gene>
<evidence type="ECO:0000256" key="1">
    <source>
        <dbReference type="ARBA" id="ARBA00006484"/>
    </source>
</evidence>
<dbReference type="SUPFAM" id="SSF51735">
    <property type="entry name" value="NAD(P)-binding Rossmann-fold domains"/>
    <property type="match status" value="1"/>
</dbReference>
<dbReference type="Pfam" id="PF13561">
    <property type="entry name" value="adh_short_C2"/>
    <property type="match status" value="1"/>
</dbReference>
<reference evidence="3" key="1">
    <citation type="submission" date="2020-07" db="EMBL/GenBank/DDBJ databases">
        <authorList>
            <person name="Pettersson B.M.F."/>
            <person name="Behra P.R.K."/>
            <person name="Ramesh M."/>
            <person name="Das S."/>
            <person name="Dasgupta S."/>
            <person name="Kirsebom L.A."/>
        </authorList>
    </citation>
    <scope>NUCLEOTIDE SEQUENCE</scope>
    <source>
        <strain evidence="3">DSM 44838</strain>
    </source>
</reference>
<dbReference type="EMBL" id="JACKVK010000005">
    <property type="protein sequence ID" value="MCV7420491.1"/>
    <property type="molecule type" value="Genomic_DNA"/>
</dbReference>